<name>A0A843W5Q4_COLES</name>
<accession>A0A843W5Q4</accession>
<protein>
    <submittedName>
        <fullName evidence="1">Uncharacterized protein</fullName>
    </submittedName>
</protein>
<dbReference type="Proteomes" id="UP000652761">
    <property type="component" value="Unassembled WGS sequence"/>
</dbReference>
<comment type="caution">
    <text evidence="1">The sequence shown here is derived from an EMBL/GenBank/DDBJ whole genome shotgun (WGS) entry which is preliminary data.</text>
</comment>
<keyword evidence="2" id="KW-1185">Reference proteome</keyword>
<organism evidence="1 2">
    <name type="scientific">Colocasia esculenta</name>
    <name type="common">Wild taro</name>
    <name type="synonym">Arum esculentum</name>
    <dbReference type="NCBI Taxonomy" id="4460"/>
    <lineage>
        <taxon>Eukaryota</taxon>
        <taxon>Viridiplantae</taxon>
        <taxon>Streptophyta</taxon>
        <taxon>Embryophyta</taxon>
        <taxon>Tracheophyta</taxon>
        <taxon>Spermatophyta</taxon>
        <taxon>Magnoliopsida</taxon>
        <taxon>Liliopsida</taxon>
        <taxon>Araceae</taxon>
        <taxon>Aroideae</taxon>
        <taxon>Colocasieae</taxon>
        <taxon>Colocasia</taxon>
    </lineage>
</organism>
<evidence type="ECO:0000313" key="1">
    <source>
        <dbReference type="EMBL" id="MQM02667.1"/>
    </source>
</evidence>
<evidence type="ECO:0000313" key="2">
    <source>
        <dbReference type="Proteomes" id="UP000652761"/>
    </source>
</evidence>
<feature type="non-terminal residue" evidence="1">
    <location>
        <position position="182"/>
    </location>
</feature>
<proteinExistence type="predicted"/>
<reference evidence="1" key="1">
    <citation type="submission" date="2017-07" db="EMBL/GenBank/DDBJ databases">
        <title>Taro Niue Genome Assembly and Annotation.</title>
        <authorList>
            <person name="Atibalentja N."/>
            <person name="Keating K."/>
            <person name="Fields C.J."/>
        </authorList>
    </citation>
    <scope>NUCLEOTIDE SEQUENCE</scope>
    <source>
        <strain evidence="1">Niue_2</strain>
        <tissue evidence="1">Leaf</tissue>
    </source>
</reference>
<dbReference type="EMBL" id="NMUH01002897">
    <property type="protein sequence ID" value="MQM02667.1"/>
    <property type="molecule type" value="Genomic_DNA"/>
</dbReference>
<sequence length="182" mass="21465">MAAYYLHSGFQHEDELAYRDDLLGAVISVVDRMSEVMRKQQPPLMRMQVGGDVRVAEDTPMTQTHHSDSEVDLDDDIQLDPYGQHHPHGDYYASRYQYGHDGSYMQILIVSSLEPTIIRQGTRHYLEYQRMYEDLYQNYMLYADYLRFLESTYNVRLFGDGSYASYYDGFVDIYAQHDEEDY</sequence>
<gene>
    <name evidence="1" type="ORF">Taro_035442</name>
</gene>
<dbReference type="AlphaFoldDB" id="A0A843W5Q4"/>